<reference evidence="2 3" key="1">
    <citation type="submission" date="2020-06" db="EMBL/GenBank/DDBJ databases">
        <title>Genome mining for natural products.</title>
        <authorList>
            <person name="Zhang B."/>
            <person name="Shi J."/>
            <person name="Ge H."/>
        </authorList>
    </citation>
    <scope>NUCLEOTIDE SEQUENCE [LARGE SCALE GENOMIC DNA]</scope>
    <source>
        <strain evidence="2 3">NA02069</strain>
    </source>
</reference>
<organism evidence="2 3">
    <name type="scientific">Streptomyces chartreusis</name>
    <dbReference type="NCBI Taxonomy" id="1969"/>
    <lineage>
        <taxon>Bacteria</taxon>
        <taxon>Bacillati</taxon>
        <taxon>Actinomycetota</taxon>
        <taxon>Actinomycetes</taxon>
        <taxon>Kitasatosporales</taxon>
        <taxon>Streptomycetaceae</taxon>
        <taxon>Streptomyces</taxon>
    </lineage>
</organism>
<dbReference type="AlphaFoldDB" id="A0A7H8TA75"/>
<feature type="region of interest" description="Disordered" evidence="1">
    <location>
        <begin position="228"/>
        <end position="247"/>
    </location>
</feature>
<sequence>MTEMTEKSAEVPKRLFIDDSARDPSSKIWYALPGGFFDVPVDALDPEPGSEQEAHLDQALALVLDLAPGDRRDRYAGALRDVRFMAGQMRSEGIIACSLGMHYADDGSSAPSVLTVALRDIEWAPAKVTAVRAVSLRESAENVALLTLPGSRPAAISDTVITMPDLDGAPGQEVYQCTLHIPAPSGTQLGVLTLSTTAVPSRAHYRALMEDIAHTVSFHDPLPEIERTTRDESATGRDGGAIASDFG</sequence>
<dbReference type="RefSeq" id="WP_176576103.1">
    <property type="nucleotide sequence ID" value="NZ_CBDRGH010000055.1"/>
</dbReference>
<protein>
    <submittedName>
        <fullName evidence="2">Uncharacterized protein</fullName>
    </submittedName>
</protein>
<proteinExistence type="predicted"/>
<dbReference type="EMBL" id="CP056041">
    <property type="protein sequence ID" value="QKZ19878.1"/>
    <property type="molecule type" value="Genomic_DNA"/>
</dbReference>
<evidence type="ECO:0000256" key="1">
    <source>
        <dbReference type="SAM" id="MobiDB-lite"/>
    </source>
</evidence>
<gene>
    <name evidence="2" type="ORF">HUT05_22455</name>
</gene>
<accession>A0A7H8TA75</accession>
<evidence type="ECO:0000313" key="2">
    <source>
        <dbReference type="EMBL" id="QKZ19878.1"/>
    </source>
</evidence>
<keyword evidence="3" id="KW-1185">Reference proteome</keyword>
<evidence type="ECO:0000313" key="3">
    <source>
        <dbReference type="Proteomes" id="UP000509418"/>
    </source>
</evidence>
<name>A0A7H8TA75_STRCX</name>
<dbReference type="Proteomes" id="UP000509418">
    <property type="component" value="Chromosome"/>
</dbReference>